<proteinExistence type="predicted"/>
<evidence type="ECO:0000313" key="3">
    <source>
        <dbReference type="Proteomes" id="UP000509414"/>
    </source>
</evidence>
<dbReference type="GO" id="GO:0016887">
    <property type="term" value="F:ATP hydrolysis activity"/>
    <property type="evidence" value="ECO:0007669"/>
    <property type="project" value="InterPro"/>
</dbReference>
<accession>A0A7H9CFE7</accession>
<name>A0A7H9CFE7_9BACT</name>
<dbReference type="InterPro" id="IPR051396">
    <property type="entry name" value="Bact_Antivir_Def_Nuclease"/>
</dbReference>
<dbReference type="PANTHER" id="PTHR43581">
    <property type="entry name" value="ATP/GTP PHOSPHATASE"/>
    <property type="match status" value="1"/>
</dbReference>
<feature type="domain" description="ATPase AAA-type core" evidence="1">
    <location>
        <begin position="27"/>
        <end position="318"/>
    </location>
</feature>
<gene>
    <name evidence="2" type="ORF">CINF_0286</name>
</gene>
<reference evidence="2 3" key="1">
    <citation type="submission" date="2020-02" db="EMBL/GenBank/DDBJ databases">
        <title>Complete genome sequence of the novel Campylobacter species Candidatus Campylobacter infans.</title>
        <authorList>
            <person name="Duim B."/>
            <person name="Zomer A."/>
            <person name="van der Graaf L."/>
            <person name="Wagenaar J."/>
        </authorList>
    </citation>
    <scope>NUCLEOTIDE SEQUENCE [LARGE SCALE GENOMIC DNA]</scope>
    <source>
        <strain evidence="2 3">19S00001</strain>
    </source>
</reference>
<dbReference type="InterPro" id="IPR003959">
    <property type="entry name" value="ATPase_AAA_core"/>
</dbReference>
<keyword evidence="3" id="KW-1185">Reference proteome</keyword>
<evidence type="ECO:0000313" key="2">
    <source>
        <dbReference type="EMBL" id="QLI04833.1"/>
    </source>
</evidence>
<dbReference type="InterPro" id="IPR025662">
    <property type="entry name" value="Sigma_54_int_dom_ATP-bd_1"/>
</dbReference>
<dbReference type="GO" id="GO:0016740">
    <property type="term" value="F:transferase activity"/>
    <property type="evidence" value="ECO:0007669"/>
    <property type="project" value="UniProtKB-KW"/>
</dbReference>
<dbReference type="PROSITE" id="PS00675">
    <property type="entry name" value="SIGMA54_INTERACT_1"/>
    <property type="match status" value="1"/>
</dbReference>
<dbReference type="AlphaFoldDB" id="A0A7H9CFE7"/>
<protein>
    <submittedName>
        <fullName evidence="2">Nucleotidyltransferase, AbiEii toxin family</fullName>
    </submittedName>
</protein>
<dbReference type="Pfam" id="PF13304">
    <property type="entry name" value="AAA_21"/>
    <property type="match status" value="1"/>
</dbReference>
<keyword evidence="2" id="KW-0808">Transferase</keyword>
<dbReference type="PANTHER" id="PTHR43581:SF2">
    <property type="entry name" value="EXCINUCLEASE ATPASE SUBUNIT"/>
    <property type="match status" value="1"/>
</dbReference>
<dbReference type="GO" id="GO:0005524">
    <property type="term" value="F:ATP binding"/>
    <property type="evidence" value="ECO:0007669"/>
    <property type="project" value="InterPro"/>
</dbReference>
<dbReference type="KEGG" id="cinf:CINF_0286"/>
<dbReference type="Proteomes" id="UP000509414">
    <property type="component" value="Chromosome"/>
</dbReference>
<dbReference type="InterPro" id="IPR027417">
    <property type="entry name" value="P-loop_NTPase"/>
</dbReference>
<evidence type="ECO:0000259" key="1">
    <source>
        <dbReference type="Pfam" id="PF13304"/>
    </source>
</evidence>
<dbReference type="SUPFAM" id="SSF52540">
    <property type="entry name" value="P-loop containing nucleoside triphosphate hydrolases"/>
    <property type="match status" value="1"/>
</dbReference>
<dbReference type="Gene3D" id="3.40.50.300">
    <property type="entry name" value="P-loop containing nucleotide triphosphate hydrolases"/>
    <property type="match status" value="1"/>
</dbReference>
<dbReference type="EMBL" id="CP049075">
    <property type="protein sequence ID" value="QLI04833.1"/>
    <property type="molecule type" value="Genomic_DNA"/>
</dbReference>
<sequence>MPMKKQERLIIKNFGPIVEAKIDIKPFMVFIGESGSGKSVILKLLSLFRWIYKKNILRDIAKNASIKKELYRFRIDKMLRESGLSDFCLKGSQAHYYIGDFYISIIYNDKLILKISPQNTNNKTLEKISFITDDRFAIPMLANNQIRRGAIPYHLEKTFDDFWESFNHLQTNKKVKVSIFDLELSLEKYGIENRLYINLKNSKTQLHNASSGIKSASIIELISTYFVANKEYTQNKYADFIVDIFSKSQNRNPNEFLKNFENITFDKERYSLFIEEPELSLFPNAQKKLVEYLVNLCFYLNTKKTIQIAFSTHSPYMLSSLNCLLLAHEIASKNPKLKEQITNIIPNKFWLDINKFNAFKVENGEVFSIIDKQTNLILAESIDEVSEEIGETFDKLLELENTNESK</sequence>
<organism evidence="2 3">
    <name type="scientific">Candidatus Campylobacter infans</name>
    <dbReference type="NCBI Taxonomy" id="2561898"/>
    <lineage>
        <taxon>Bacteria</taxon>
        <taxon>Pseudomonadati</taxon>
        <taxon>Campylobacterota</taxon>
        <taxon>Epsilonproteobacteria</taxon>
        <taxon>Campylobacterales</taxon>
        <taxon>Campylobacteraceae</taxon>
        <taxon>Campylobacter</taxon>
    </lineage>
</organism>